<accession>G4CGF2</accession>
<dbReference type="AlphaFoldDB" id="G4CGF2"/>
<dbReference type="Proteomes" id="UP000003019">
    <property type="component" value="Unassembled WGS sequence"/>
</dbReference>
<proteinExistence type="predicted"/>
<protein>
    <submittedName>
        <fullName evidence="1">Dak phosphatase</fullName>
        <ecNumber evidence="1">2.7.1.29</ecNumber>
    </submittedName>
</protein>
<sequence length="43" mass="4480">MIEKIGRMAAGGRAKGYLKGCSGSLCLVSGQVWLGLGARKERA</sequence>
<dbReference type="EC" id="2.7.1.29" evidence="1"/>
<reference evidence="1 2" key="1">
    <citation type="submission" date="2011-05" db="EMBL/GenBank/DDBJ databases">
        <authorList>
            <person name="Muzny D."/>
            <person name="Qin X."/>
            <person name="Deng J."/>
            <person name="Jiang H."/>
            <person name="Liu Y."/>
            <person name="Qu J."/>
            <person name="Song X.-Z."/>
            <person name="Zhang L."/>
            <person name="Thornton R."/>
            <person name="Coyle M."/>
            <person name="Francisco L."/>
            <person name="Jackson L."/>
            <person name="Javaid M."/>
            <person name="Korchina V."/>
            <person name="Kovar C."/>
            <person name="Mata R."/>
            <person name="Mathew T."/>
            <person name="Ngo R."/>
            <person name="Nguyen L."/>
            <person name="Nguyen N."/>
            <person name="Okwuonu G."/>
            <person name="Ongeri F."/>
            <person name="Pham C."/>
            <person name="Simmons D."/>
            <person name="Wilczek-Boney K."/>
            <person name="Hale W."/>
            <person name="Jakkamsetti A."/>
            <person name="Pham P."/>
            <person name="Ruth R."/>
            <person name="San Lucas F."/>
            <person name="Warren J."/>
            <person name="Zhang J."/>
            <person name="Zhao Z."/>
            <person name="Zhou C."/>
            <person name="Zhu D."/>
            <person name="Lee S."/>
            <person name="Bess C."/>
            <person name="Blankenburg K."/>
            <person name="Forbes L."/>
            <person name="Fu Q."/>
            <person name="Gubbala S."/>
            <person name="Hirani K."/>
            <person name="Jayaseelan J.C."/>
            <person name="Lara F."/>
            <person name="Munidasa M."/>
            <person name="Palculict T."/>
            <person name="Patil S."/>
            <person name="Pu L.-L."/>
            <person name="Saada N."/>
            <person name="Tang L."/>
            <person name="Weissenberger G."/>
            <person name="Zhu Y."/>
            <person name="Hemphill L."/>
            <person name="Shang Y."/>
            <person name="Youmans B."/>
            <person name="Ayvaz T."/>
            <person name="Ross M."/>
            <person name="Santibanez J."/>
            <person name="Aqrawi P."/>
            <person name="Gross S."/>
            <person name="Joshi V."/>
            <person name="Fowler G."/>
            <person name="Nazareth L."/>
            <person name="Reid J."/>
            <person name="Worley K."/>
            <person name="Petrosino J."/>
            <person name="Highlander S."/>
            <person name="Gibbs R."/>
        </authorList>
    </citation>
    <scope>NUCLEOTIDE SEQUENCE [LARGE SCALE GENOMIC DNA]</scope>
    <source>
        <strain evidence="1 2">871</strain>
    </source>
</reference>
<dbReference type="HOGENOM" id="CLU_3236524_0_0_4"/>
<dbReference type="EMBL" id="AGAY01000023">
    <property type="protein sequence ID" value="EGY53064.1"/>
    <property type="molecule type" value="Genomic_DNA"/>
</dbReference>
<evidence type="ECO:0000313" key="2">
    <source>
        <dbReference type="Proteomes" id="UP000003019"/>
    </source>
</evidence>
<organism evidence="1 2">
    <name type="scientific">Neisseria shayeganii 871</name>
    <dbReference type="NCBI Taxonomy" id="1032488"/>
    <lineage>
        <taxon>Bacteria</taxon>
        <taxon>Pseudomonadati</taxon>
        <taxon>Pseudomonadota</taxon>
        <taxon>Betaproteobacteria</taxon>
        <taxon>Neisseriales</taxon>
        <taxon>Neisseriaceae</taxon>
        <taxon>Neisseria</taxon>
    </lineage>
</organism>
<evidence type="ECO:0000313" key="1">
    <source>
        <dbReference type="EMBL" id="EGY53064.1"/>
    </source>
</evidence>
<dbReference type="PATRIC" id="fig|1032488.3.peg.627"/>
<keyword evidence="1" id="KW-0808">Transferase</keyword>
<keyword evidence="2" id="KW-1185">Reference proteome</keyword>
<gene>
    <name evidence="1" type="ORF">HMPREF9371_0691</name>
</gene>
<dbReference type="GO" id="GO:0004371">
    <property type="term" value="F:glycerone kinase activity"/>
    <property type="evidence" value="ECO:0007669"/>
    <property type="project" value="UniProtKB-EC"/>
</dbReference>
<comment type="caution">
    <text evidence="1">The sequence shown here is derived from an EMBL/GenBank/DDBJ whole genome shotgun (WGS) entry which is preliminary data.</text>
</comment>
<name>G4CGF2_9NEIS</name>